<dbReference type="EMBL" id="PPCN01000008">
    <property type="protein sequence ID" value="POF29855.1"/>
    <property type="molecule type" value="Genomic_DNA"/>
</dbReference>
<gene>
    <name evidence="2" type="ORF">CLV41_108281</name>
</gene>
<feature type="domain" description="HTH Mu-type" evidence="1">
    <location>
        <begin position="3"/>
        <end position="75"/>
    </location>
</feature>
<evidence type="ECO:0000313" key="2">
    <source>
        <dbReference type="EMBL" id="POF29855.1"/>
    </source>
</evidence>
<protein>
    <submittedName>
        <fullName evidence="2">Mu DNA-binding protein</fullName>
    </submittedName>
</protein>
<dbReference type="Proteomes" id="UP000236959">
    <property type="component" value="Unassembled WGS sequence"/>
</dbReference>
<keyword evidence="2" id="KW-0238">DNA-binding</keyword>
<dbReference type="Pfam" id="PF02316">
    <property type="entry name" value="HTH_Tnp_Mu_1"/>
    <property type="match status" value="1"/>
</dbReference>
<sequence>MKLWLTAQEIADLRLEGFPATKRGVQLIAARGNWADSPLARKRAGREGGGGLEYHMNLLPQFQRLDYAATFVRIEQEDYRTETSRDLTTRERNTRDAKLVVLKVADRFKKSCELPTSPSDDLFAELYEDGKVPVPEWVSELVKRLSGRTLARWRKDMRADINRLAHDPSKARKGTGVLDTAEGGQLRAYCLALYVSNQFLSAKHIRVMTILMTTICPSSFSTNWGSAISPLRWMPMVKSGASASVTSYVFVSLMRRSSRVRHRRSRQGNTQR</sequence>
<dbReference type="Gene3D" id="1.10.10.10">
    <property type="entry name" value="Winged helix-like DNA-binding domain superfamily/Winged helix DNA-binding domain"/>
    <property type="match status" value="1"/>
</dbReference>
<dbReference type="AlphaFoldDB" id="A0A2S3UQ58"/>
<accession>A0A2S3UQ58</accession>
<keyword evidence="3" id="KW-1185">Reference proteome</keyword>
<dbReference type="GO" id="GO:0003677">
    <property type="term" value="F:DNA binding"/>
    <property type="evidence" value="ECO:0007669"/>
    <property type="project" value="UniProtKB-KW"/>
</dbReference>
<comment type="caution">
    <text evidence="2">The sequence shown here is derived from an EMBL/GenBank/DDBJ whole genome shotgun (WGS) entry which is preliminary data.</text>
</comment>
<reference evidence="2 3" key="1">
    <citation type="submission" date="2018-01" db="EMBL/GenBank/DDBJ databases">
        <title>Genomic Encyclopedia of Archaeal and Bacterial Type Strains, Phase II (KMG-II): from individual species to whole genera.</title>
        <authorList>
            <person name="Goeker M."/>
        </authorList>
    </citation>
    <scope>NUCLEOTIDE SEQUENCE [LARGE SCALE GENOMIC DNA]</scope>
    <source>
        <strain evidence="2 3">DSM 17023</strain>
    </source>
</reference>
<dbReference type="InterPro" id="IPR036388">
    <property type="entry name" value="WH-like_DNA-bd_sf"/>
</dbReference>
<dbReference type="InterPro" id="IPR009061">
    <property type="entry name" value="DNA-bd_dom_put_sf"/>
</dbReference>
<evidence type="ECO:0000313" key="3">
    <source>
        <dbReference type="Proteomes" id="UP000236959"/>
    </source>
</evidence>
<dbReference type="InterPro" id="IPR003314">
    <property type="entry name" value="Mu-type_HTH"/>
</dbReference>
<evidence type="ECO:0000259" key="1">
    <source>
        <dbReference type="PROSITE" id="PS51702"/>
    </source>
</evidence>
<dbReference type="PROSITE" id="PS51702">
    <property type="entry name" value="HTH_MU"/>
    <property type="match status" value="1"/>
</dbReference>
<dbReference type="SUPFAM" id="SSF46955">
    <property type="entry name" value="Putative DNA-binding domain"/>
    <property type="match status" value="1"/>
</dbReference>
<name>A0A2S3UQ58_9HYPH</name>
<organism evidence="2 3">
    <name type="scientific">Roseibium marinum</name>
    <dbReference type="NCBI Taxonomy" id="281252"/>
    <lineage>
        <taxon>Bacteria</taxon>
        <taxon>Pseudomonadati</taxon>
        <taxon>Pseudomonadota</taxon>
        <taxon>Alphaproteobacteria</taxon>
        <taxon>Hyphomicrobiales</taxon>
        <taxon>Stappiaceae</taxon>
        <taxon>Roseibium</taxon>
    </lineage>
</organism>
<proteinExistence type="predicted"/>
<dbReference type="RefSeq" id="WP_208987588.1">
    <property type="nucleotide sequence ID" value="NZ_PPCN01000008.1"/>
</dbReference>